<accession>A0ABU5ZFE5</accession>
<reference evidence="2" key="1">
    <citation type="submission" date="2023-12" db="EMBL/GenBank/DDBJ databases">
        <title>Fervidustalea candida gen. nov., sp. nov., a novel member of the family Paenibacillaceae isolated from a geothermal area.</title>
        <authorList>
            <person name="Li W.-J."/>
            <person name="Jiao J.-Y."/>
            <person name="Chen Y."/>
        </authorList>
    </citation>
    <scope>NUCLEOTIDE SEQUENCE</scope>
    <source>
        <strain evidence="2">SYSU GA230002</strain>
    </source>
</reference>
<keyword evidence="3" id="KW-1185">Reference proteome</keyword>
<gene>
    <name evidence="2" type="ORF">VF724_06005</name>
</gene>
<comment type="caution">
    <text evidence="2">The sequence shown here is derived from an EMBL/GenBank/DDBJ whole genome shotgun (WGS) entry which is preliminary data.</text>
</comment>
<sequence>MPEKRRDGHELEDDVQKGLQTAMDDLQNTVKSLMELVPTNEEEKEKARELEELHKKYRSSHP</sequence>
<name>A0ABU5ZFE5_9BACL</name>
<evidence type="ECO:0000256" key="1">
    <source>
        <dbReference type="SAM" id="MobiDB-lite"/>
    </source>
</evidence>
<dbReference type="Proteomes" id="UP001310386">
    <property type="component" value="Unassembled WGS sequence"/>
</dbReference>
<protein>
    <submittedName>
        <fullName evidence="2">Uncharacterized protein</fullName>
    </submittedName>
</protein>
<feature type="region of interest" description="Disordered" evidence="1">
    <location>
        <begin position="38"/>
        <end position="62"/>
    </location>
</feature>
<organism evidence="2 3">
    <name type="scientific">Ferviditalea candida</name>
    <dbReference type="NCBI Taxonomy" id="3108399"/>
    <lineage>
        <taxon>Bacteria</taxon>
        <taxon>Bacillati</taxon>
        <taxon>Bacillota</taxon>
        <taxon>Bacilli</taxon>
        <taxon>Bacillales</taxon>
        <taxon>Paenibacillaceae</taxon>
        <taxon>Ferviditalea</taxon>
    </lineage>
</organism>
<proteinExistence type="predicted"/>
<feature type="compositionally biased region" description="Basic and acidic residues" evidence="1">
    <location>
        <begin position="41"/>
        <end position="54"/>
    </location>
</feature>
<dbReference type="RefSeq" id="WP_371753325.1">
    <property type="nucleotide sequence ID" value="NZ_JAYJLD010000006.1"/>
</dbReference>
<evidence type="ECO:0000313" key="3">
    <source>
        <dbReference type="Proteomes" id="UP001310386"/>
    </source>
</evidence>
<evidence type="ECO:0000313" key="2">
    <source>
        <dbReference type="EMBL" id="MEB3101215.1"/>
    </source>
</evidence>
<dbReference type="EMBL" id="JAYJLD010000006">
    <property type="protein sequence ID" value="MEB3101215.1"/>
    <property type="molecule type" value="Genomic_DNA"/>
</dbReference>